<keyword evidence="1" id="KW-0812">Transmembrane</keyword>
<evidence type="ECO:0000313" key="2">
    <source>
        <dbReference type="EMBL" id="JAD34574.1"/>
    </source>
</evidence>
<organism evidence="2">
    <name type="scientific">Arundo donax</name>
    <name type="common">Giant reed</name>
    <name type="synonym">Donax arundinaceus</name>
    <dbReference type="NCBI Taxonomy" id="35708"/>
    <lineage>
        <taxon>Eukaryota</taxon>
        <taxon>Viridiplantae</taxon>
        <taxon>Streptophyta</taxon>
        <taxon>Embryophyta</taxon>
        <taxon>Tracheophyta</taxon>
        <taxon>Spermatophyta</taxon>
        <taxon>Magnoliopsida</taxon>
        <taxon>Liliopsida</taxon>
        <taxon>Poales</taxon>
        <taxon>Poaceae</taxon>
        <taxon>PACMAD clade</taxon>
        <taxon>Arundinoideae</taxon>
        <taxon>Arundineae</taxon>
        <taxon>Arundo</taxon>
    </lineage>
</organism>
<reference evidence="2" key="2">
    <citation type="journal article" date="2015" name="Data Brief">
        <title>Shoot transcriptome of the giant reed, Arundo donax.</title>
        <authorList>
            <person name="Barrero R.A."/>
            <person name="Guerrero F.D."/>
            <person name="Moolhuijzen P."/>
            <person name="Goolsby J.A."/>
            <person name="Tidwell J."/>
            <person name="Bellgard S.E."/>
            <person name="Bellgard M.I."/>
        </authorList>
    </citation>
    <scope>NUCLEOTIDE SEQUENCE</scope>
    <source>
        <tissue evidence="2">Shoot tissue taken approximately 20 cm above the soil surface</tissue>
    </source>
</reference>
<accession>A0A0A8Z598</accession>
<keyword evidence="1" id="KW-1133">Transmembrane helix</keyword>
<keyword evidence="1" id="KW-0472">Membrane</keyword>
<protein>
    <submittedName>
        <fullName evidence="2">Uncharacterized protein</fullName>
    </submittedName>
</protein>
<dbReference type="EMBL" id="GBRH01263321">
    <property type="protein sequence ID" value="JAD34574.1"/>
    <property type="molecule type" value="Transcribed_RNA"/>
</dbReference>
<dbReference type="AlphaFoldDB" id="A0A0A8Z598"/>
<evidence type="ECO:0000256" key="1">
    <source>
        <dbReference type="SAM" id="Phobius"/>
    </source>
</evidence>
<sequence>MRKAKKLMCFNWLSCRDIFDPTWALFGIPVVNIRFAVLYCSWTWLL</sequence>
<name>A0A0A8Z598_ARUDO</name>
<feature type="transmembrane region" description="Helical" evidence="1">
    <location>
        <begin position="21"/>
        <end position="45"/>
    </location>
</feature>
<proteinExistence type="predicted"/>
<reference evidence="2" key="1">
    <citation type="submission" date="2014-09" db="EMBL/GenBank/DDBJ databases">
        <authorList>
            <person name="Magalhaes I.L.F."/>
            <person name="Oliveira U."/>
            <person name="Santos F.R."/>
            <person name="Vidigal T.H.D.A."/>
            <person name="Brescovit A.D."/>
            <person name="Santos A.J."/>
        </authorList>
    </citation>
    <scope>NUCLEOTIDE SEQUENCE</scope>
    <source>
        <tissue evidence="2">Shoot tissue taken approximately 20 cm above the soil surface</tissue>
    </source>
</reference>